<protein>
    <submittedName>
        <fullName evidence="3">Uncharacterized protein</fullName>
    </submittedName>
</protein>
<dbReference type="AlphaFoldDB" id="A0A915KB44"/>
<reference evidence="3" key="1">
    <citation type="submission" date="2022-11" db="UniProtKB">
        <authorList>
            <consortium name="WormBaseParasite"/>
        </authorList>
    </citation>
    <scope>IDENTIFICATION</scope>
</reference>
<keyword evidence="1" id="KW-0812">Transmembrane</keyword>
<keyword evidence="1" id="KW-1133">Transmembrane helix</keyword>
<dbReference type="Proteomes" id="UP000887565">
    <property type="component" value="Unplaced"/>
</dbReference>
<dbReference type="PROSITE" id="PS51257">
    <property type="entry name" value="PROKAR_LIPOPROTEIN"/>
    <property type="match status" value="1"/>
</dbReference>
<keyword evidence="2" id="KW-1185">Reference proteome</keyword>
<keyword evidence="1" id="KW-0472">Membrane</keyword>
<sequence length="73" mass="7808">MVKVAKCGAVHCLIELDGMGLMCLITLSVVIQGCCDVIMVVAITFVMISGLRLKKPQNFCLPLLAASRNSPKT</sequence>
<dbReference type="WBParaSite" id="nRc.2.0.1.t35998-RA">
    <property type="protein sequence ID" value="nRc.2.0.1.t35998-RA"/>
    <property type="gene ID" value="nRc.2.0.1.g35998"/>
</dbReference>
<evidence type="ECO:0000313" key="3">
    <source>
        <dbReference type="WBParaSite" id="nRc.2.0.1.t35998-RA"/>
    </source>
</evidence>
<evidence type="ECO:0000256" key="1">
    <source>
        <dbReference type="SAM" id="Phobius"/>
    </source>
</evidence>
<organism evidence="2 3">
    <name type="scientific">Romanomermis culicivorax</name>
    <name type="common">Nematode worm</name>
    <dbReference type="NCBI Taxonomy" id="13658"/>
    <lineage>
        <taxon>Eukaryota</taxon>
        <taxon>Metazoa</taxon>
        <taxon>Ecdysozoa</taxon>
        <taxon>Nematoda</taxon>
        <taxon>Enoplea</taxon>
        <taxon>Dorylaimia</taxon>
        <taxon>Mermithida</taxon>
        <taxon>Mermithoidea</taxon>
        <taxon>Mermithidae</taxon>
        <taxon>Romanomermis</taxon>
    </lineage>
</organism>
<name>A0A915KB44_ROMCU</name>
<proteinExistence type="predicted"/>
<accession>A0A915KB44</accession>
<evidence type="ECO:0000313" key="2">
    <source>
        <dbReference type="Proteomes" id="UP000887565"/>
    </source>
</evidence>
<feature type="transmembrane region" description="Helical" evidence="1">
    <location>
        <begin position="24"/>
        <end position="48"/>
    </location>
</feature>